<dbReference type="PANTHER" id="PTHR42695">
    <property type="entry name" value="GLUTAMINE AMIDOTRANSFERASE YLR126C-RELATED"/>
    <property type="match status" value="1"/>
</dbReference>
<evidence type="ECO:0000313" key="3">
    <source>
        <dbReference type="Proteomes" id="UP000437736"/>
    </source>
</evidence>
<dbReference type="GO" id="GO:0008483">
    <property type="term" value="F:transaminase activity"/>
    <property type="evidence" value="ECO:0007669"/>
    <property type="project" value="UniProtKB-KW"/>
</dbReference>
<evidence type="ECO:0000259" key="1">
    <source>
        <dbReference type="Pfam" id="PF00117"/>
    </source>
</evidence>
<protein>
    <submittedName>
        <fullName evidence="2">Aminotransferase</fullName>
    </submittedName>
</protein>
<organism evidence="2 3">
    <name type="scientific">Acidiferrimicrobium australe</name>
    <dbReference type="NCBI Taxonomy" id="2664430"/>
    <lineage>
        <taxon>Bacteria</taxon>
        <taxon>Bacillati</taxon>
        <taxon>Actinomycetota</taxon>
        <taxon>Acidimicrobiia</taxon>
        <taxon>Acidimicrobiales</taxon>
        <taxon>Acidimicrobiaceae</taxon>
        <taxon>Acidiferrimicrobium</taxon>
    </lineage>
</organism>
<dbReference type="InterPro" id="IPR017926">
    <property type="entry name" value="GATASE"/>
</dbReference>
<dbReference type="InterPro" id="IPR044992">
    <property type="entry name" value="ChyE-like"/>
</dbReference>
<gene>
    <name evidence="2" type="ORF">GHK86_20405</name>
</gene>
<proteinExistence type="predicted"/>
<dbReference type="EMBL" id="WJHE01001414">
    <property type="protein sequence ID" value="MST35079.1"/>
    <property type="molecule type" value="Genomic_DNA"/>
</dbReference>
<dbReference type="InterPro" id="IPR029062">
    <property type="entry name" value="Class_I_gatase-like"/>
</dbReference>
<keyword evidence="2" id="KW-0808">Transferase</keyword>
<feature type="non-terminal residue" evidence="2">
    <location>
        <position position="1"/>
    </location>
</feature>
<reference evidence="2 3" key="1">
    <citation type="submission" date="2019-11" db="EMBL/GenBank/DDBJ databases">
        <title>Acidiferrimicrobium australis gen. nov., sp. nov., an acidophilic and obligately heterotrophic, member of the Actinobacteria that catalyses dissimilatory oxido- reduction of iron isolated from metal-rich acidic water in Chile.</title>
        <authorList>
            <person name="Gonzalez D."/>
            <person name="Huber K."/>
            <person name="Hedrich S."/>
            <person name="Rojas-Villalobos C."/>
            <person name="Quatrini R."/>
            <person name="Dinamarca M.A."/>
            <person name="Schwarz A."/>
            <person name="Canales C."/>
            <person name="Nancucheo I."/>
        </authorList>
    </citation>
    <scope>NUCLEOTIDE SEQUENCE [LARGE SCALE GENOMIC DNA]</scope>
    <source>
        <strain evidence="2 3">USS-CCA1</strain>
    </source>
</reference>
<comment type="caution">
    <text evidence="2">The sequence shown here is derived from an EMBL/GenBank/DDBJ whole genome shotgun (WGS) entry which is preliminary data.</text>
</comment>
<sequence length="164" mass="17765">DRAAVGAWIDAELDWLRALDRRGVPVLGVCFGAQALATAHGGAVEPAPRKELGWVAVESSQPDLLGAGPWFQWHGDRCVAPPDAEVVARTEVAVQAYRVRRNLAVQFHPEVDRAQLLRWLEHGRDELAAHGVDPDQLLAATTAEEPAARARADGLVDAFLRITA</sequence>
<dbReference type="Gene3D" id="3.40.50.880">
    <property type="match status" value="1"/>
</dbReference>
<feature type="domain" description="Glutamine amidotransferase" evidence="1">
    <location>
        <begin position="13"/>
        <end position="112"/>
    </location>
</feature>
<dbReference type="PANTHER" id="PTHR42695:SF5">
    <property type="entry name" value="GLUTAMINE AMIDOTRANSFERASE YLR126C-RELATED"/>
    <property type="match status" value="1"/>
</dbReference>
<evidence type="ECO:0000313" key="2">
    <source>
        <dbReference type="EMBL" id="MST35079.1"/>
    </source>
</evidence>
<dbReference type="SUPFAM" id="SSF52317">
    <property type="entry name" value="Class I glutamine amidotransferase-like"/>
    <property type="match status" value="1"/>
</dbReference>
<dbReference type="PROSITE" id="PS51273">
    <property type="entry name" value="GATASE_TYPE_1"/>
    <property type="match status" value="1"/>
</dbReference>
<name>A0ABW9R006_9ACTN</name>
<dbReference type="Proteomes" id="UP000437736">
    <property type="component" value="Unassembled WGS sequence"/>
</dbReference>
<keyword evidence="3" id="KW-1185">Reference proteome</keyword>
<dbReference type="Pfam" id="PF00117">
    <property type="entry name" value="GATase"/>
    <property type="match status" value="1"/>
</dbReference>
<accession>A0ABW9R006</accession>
<keyword evidence="2" id="KW-0032">Aminotransferase</keyword>